<sequence>MQIEELRKIVTDKLKLKPHIKYIDQTYINDTVDDAINDALDFINYRGEDLDNKIVTPVKDLCVYRLIITGNEGVTSSSKAGTSETYTGDIPKSIRRILKKYRNLP</sequence>
<dbReference type="Gene3D" id="1.10.246.150">
    <property type="match status" value="1"/>
</dbReference>
<dbReference type="KEGG" id="ehn:H9Q80_02090"/>
<protein>
    <recommendedName>
        <fullName evidence="3">Phage gp6-like head-tail connector protein</fullName>
    </recommendedName>
</protein>
<keyword evidence="2" id="KW-1185">Reference proteome</keyword>
<dbReference type="AlphaFoldDB" id="A0A7G9GPN1"/>
<reference evidence="1 2" key="1">
    <citation type="submission" date="2020-08" db="EMBL/GenBank/DDBJ databases">
        <authorList>
            <person name="Liu C."/>
            <person name="Sun Q."/>
        </authorList>
    </citation>
    <scope>NUCLEOTIDE SEQUENCE [LARGE SCALE GENOMIC DNA]</scope>
    <source>
        <strain evidence="1 2">NSJ-61</strain>
    </source>
</reference>
<accession>A0A7G9GPN1</accession>
<evidence type="ECO:0008006" key="3">
    <source>
        <dbReference type="Google" id="ProtNLM"/>
    </source>
</evidence>
<name>A0A7G9GPN1_9FIRM</name>
<dbReference type="EMBL" id="CP060636">
    <property type="protein sequence ID" value="QNM12763.1"/>
    <property type="molecule type" value="Genomic_DNA"/>
</dbReference>
<proteinExistence type="predicted"/>
<organism evidence="1 2">
    <name type="scientific">[Eubacterium] hominis</name>
    <dbReference type="NCBI Taxonomy" id="2764325"/>
    <lineage>
        <taxon>Bacteria</taxon>
        <taxon>Bacillati</taxon>
        <taxon>Bacillota</taxon>
        <taxon>Erysipelotrichia</taxon>
        <taxon>Erysipelotrichales</taxon>
        <taxon>Erysipelotrichaceae</taxon>
        <taxon>Amedibacillus</taxon>
    </lineage>
</organism>
<gene>
    <name evidence="1" type="ORF">H9Q80_02090</name>
</gene>
<dbReference type="Proteomes" id="UP000515856">
    <property type="component" value="Chromosome"/>
</dbReference>
<evidence type="ECO:0000313" key="2">
    <source>
        <dbReference type="Proteomes" id="UP000515856"/>
    </source>
</evidence>
<dbReference type="Pfam" id="PF05135">
    <property type="entry name" value="Phage_connect_1"/>
    <property type="match status" value="1"/>
</dbReference>
<dbReference type="InterPro" id="IPR021146">
    <property type="entry name" value="Phage_gp6-like_head-tail"/>
</dbReference>
<dbReference type="RefSeq" id="WP_117455366.1">
    <property type="nucleotide sequence ID" value="NZ_CP060636.1"/>
</dbReference>
<dbReference type="InterPro" id="IPR053746">
    <property type="entry name" value="Viral_HT_Connector_Assembly"/>
</dbReference>
<evidence type="ECO:0000313" key="1">
    <source>
        <dbReference type="EMBL" id="QNM12763.1"/>
    </source>
</evidence>